<evidence type="ECO:0000256" key="7">
    <source>
        <dbReference type="ARBA" id="ARBA00023157"/>
    </source>
</evidence>
<evidence type="ECO:0000256" key="11">
    <source>
        <dbReference type="SAM" id="MobiDB-lite"/>
    </source>
</evidence>
<comment type="subcellular location">
    <subcellularLocation>
        <location evidence="1 10">Secreted</location>
        <location evidence="1 10">Extracellular space</location>
        <location evidence="1 10">Extracellular matrix</location>
    </subcellularLocation>
</comment>
<comment type="caution">
    <text evidence="12">The sequence shown here is derived from an EMBL/GenBank/DDBJ whole genome shotgun (WGS) entry which is preliminary data.</text>
</comment>
<dbReference type="GO" id="GO:0005109">
    <property type="term" value="F:frizzled binding"/>
    <property type="evidence" value="ECO:0007669"/>
    <property type="project" value="TreeGrafter"/>
</dbReference>
<evidence type="ECO:0000256" key="2">
    <source>
        <dbReference type="ARBA" id="ARBA00005683"/>
    </source>
</evidence>
<dbReference type="PANTHER" id="PTHR12027:SF72">
    <property type="entry name" value="PROTEIN WNT-6"/>
    <property type="match status" value="1"/>
</dbReference>
<dbReference type="GO" id="GO:0005125">
    <property type="term" value="F:cytokine activity"/>
    <property type="evidence" value="ECO:0007669"/>
    <property type="project" value="TreeGrafter"/>
</dbReference>
<keyword evidence="8" id="KW-0325">Glycoprotein</keyword>
<proteinExistence type="inferred from homology"/>
<keyword evidence="9" id="KW-0449">Lipoprotein</keyword>
<dbReference type="InterPro" id="IPR018161">
    <property type="entry name" value="Wnt_CS"/>
</dbReference>
<keyword evidence="13" id="KW-1185">Reference proteome</keyword>
<dbReference type="Pfam" id="PF00110">
    <property type="entry name" value="wnt"/>
    <property type="match status" value="1"/>
</dbReference>
<dbReference type="EMBL" id="BGZK01002238">
    <property type="protein sequence ID" value="GBP92098.1"/>
    <property type="molecule type" value="Genomic_DNA"/>
</dbReference>
<dbReference type="PANTHER" id="PTHR12027">
    <property type="entry name" value="WNT RELATED"/>
    <property type="match status" value="1"/>
</dbReference>
<name>A0A4C1ZWM3_EUMVA</name>
<keyword evidence="6 10" id="KW-0879">Wnt signaling pathway</keyword>
<sequence>MVVQIARCSKTFNEYDTRETGFVNAITAAGVAYAITRACTAGALLDCSCEKGEPKTRRGRPQPEVPSLEPGDRWQWGGCSDNVKFGIRKSREFMDSRYRKRSDIKTLIKLHNNNAGRLAIKSNVKMECKCHGLSGSCTLRTCWSRMPSFREVGDRLRDRFEGASKAISRGSAAAVSIGSEPEEFASSFSASVLSQPRDMVSRFFTALRR</sequence>
<dbReference type="GO" id="GO:0045165">
    <property type="term" value="P:cell fate commitment"/>
    <property type="evidence" value="ECO:0007669"/>
    <property type="project" value="TreeGrafter"/>
</dbReference>
<evidence type="ECO:0000256" key="5">
    <source>
        <dbReference type="ARBA" id="ARBA00022530"/>
    </source>
</evidence>
<dbReference type="InterPro" id="IPR005817">
    <property type="entry name" value="Wnt"/>
</dbReference>
<dbReference type="PRINTS" id="PR01349">
    <property type="entry name" value="WNTPROTEIN"/>
</dbReference>
<gene>
    <name evidence="12" type="primary">WNT6</name>
    <name evidence="12" type="ORF">EVAR_66250_1</name>
</gene>
<evidence type="ECO:0000313" key="12">
    <source>
        <dbReference type="EMBL" id="GBP92098.1"/>
    </source>
</evidence>
<evidence type="ECO:0000256" key="9">
    <source>
        <dbReference type="ARBA" id="ARBA00023288"/>
    </source>
</evidence>
<feature type="region of interest" description="Disordered" evidence="11">
    <location>
        <begin position="51"/>
        <end position="71"/>
    </location>
</feature>
<dbReference type="AlphaFoldDB" id="A0A4C1ZWM3"/>
<dbReference type="Proteomes" id="UP000299102">
    <property type="component" value="Unassembled WGS sequence"/>
</dbReference>
<evidence type="ECO:0000256" key="6">
    <source>
        <dbReference type="ARBA" id="ARBA00022687"/>
    </source>
</evidence>
<keyword evidence="5" id="KW-0272">Extracellular matrix</keyword>
<dbReference type="GO" id="GO:0030182">
    <property type="term" value="P:neuron differentiation"/>
    <property type="evidence" value="ECO:0007669"/>
    <property type="project" value="TreeGrafter"/>
</dbReference>
<evidence type="ECO:0000256" key="8">
    <source>
        <dbReference type="ARBA" id="ARBA00023180"/>
    </source>
</evidence>
<comment type="function">
    <text evidence="10">Ligand for members of the frizzled family of seven transmembrane receptors.</text>
</comment>
<evidence type="ECO:0000313" key="13">
    <source>
        <dbReference type="Proteomes" id="UP000299102"/>
    </source>
</evidence>
<organism evidence="12 13">
    <name type="scientific">Eumeta variegata</name>
    <name type="common">Bagworm moth</name>
    <name type="synonym">Eumeta japonica</name>
    <dbReference type="NCBI Taxonomy" id="151549"/>
    <lineage>
        <taxon>Eukaryota</taxon>
        <taxon>Metazoa</taxon>
        <taxon>Ecdysozoa</taxon>
        <taxon>Arthropoda</taxon>
        <taxon>Hexapoda</taxon>
        <taxon>Insecta</taxon>
        <taxon>Pterygota</taxon>
        <taxon>Neoptera</taxon>
        <taxon>Endopterygota</taxon>
        <taxon>Lepidoptera</taxon>
        <taxon>Glossata</taxon>
        <taxon>Ditrysia</taxon>
        <taxon>Tineoidea</taxon>
        <taxon>Psychidae</taxon>
        <taxon>Oiketicinae</taxon>
        <taxon>Eumeta</taxon>
    </lineage>
</organism>
<comment type="similarity">
    <text evidence="2 10">Belongs to the Wnt family.</text>
</comment>
<keyword evidence="7" id="KW-1015">Disulfide bond</keyword>
<evidence type="ECO:0000256" key="1">
    <source>
        <dbReference type="ARBA" id="ARBA00004498"/>
    </source>
</evidence>
<reference evidence="12 13" key="1">
    <citation type="journal article" date="2019" name="Commun. Biol.">
        <title>The bagworm genome reveals a unique fibroin gene that provides high tensile strength.</title>
        <authorList>
            <person name="Kono N."/>
            <person name="Nakamura H."/>
            <person name="Ohtoshi R."/>
            <person name="Tomita M."/>
            <person name="Numata K."/>
            <person name="Arakawa K."/>
        </authorList>
    </citation>
    <scope>NUCLEOTIDE SEQUENCE [LARGE SCALE GENOMIC DNA]</scope>
</reference>
<dbReference type="STRING" id="151549.A0A4C1ZWM3"/>
<evidence type="ECO:0000256" key="4">
    <source>
        <dbReference type="ARBA" id="ARBA00022525"/>
    </source>
</evidence>
<keyword evidence="4" id="KW-0964">Secreted</keyword>
<dbReference type="PROSITE" id="PS00246">
    <property type="entry name" value="WNT1"/>
    <property type="match status" value="1"/>
</dbReference>
<evidence type="ECO:0000256" key="3">
    <source>
        <dbReference type="ARBA" id="ARBA00022473"/>
    </source>
</evidence>
<keyword evidence="3 10" id="KW-0217">Developmental protein</keyword>
<accession>A0A4C1ZWM3</accession>
<dbReference type="GO" id="GO:0005615">
    <property type="term" value="C:extracellular space"/>
    <property type="evidence" value="ECO:0007669"/>
    <property type="project" value="TreeGrafter"/>
</dbReference>
<dbReference type="GO" id="GO:0060070">
    <property type="term" value="P:canonical Wnt signaling pathway"/>
    <property type="evidence" value="ECO:0007669"/>
    <property type="project" value="TreeGrafter"/>
</dbReference>
<dbReference type="SMART" id="SM00097">
    <property type="entry name" value="WNT1"/>
    <property type="match status" value="1"/>
</dbReference>
<dbReference type="OrthoDB" id="5945655at2759"/>
<evidence type="ECO:0000256" key="10">
    <source>
        <dbReference type="RuleBase" id="RU003500"/>
    </source>
</evidence>
<protein>
    <recommendedName>
        <fullName evidence="10">Protein Wnt</fullName>
    </recommendedName>
</protein>